<reference evidence="10 11" key="1">
    <citation type="submission" date="2024-09" db="EMBL/GenBank/DDBJ databases">
        <authorList>
            <person name="Sun Q."/>
            <person name="Mori K."/>
        </authorList>
    </citation>
    <scope>NUCLEOTIDE SEQUENCE [LARGE SCALE GENOMIC DNA]</scope>
    <source>
        <strain evidence="10 11">JCM 12763</strain>
    </source>
</reference>
<dbReference type="Proteomes" id="UP001589613">
    <property type="component" value="Unassembled WGS sequence"/>
</dbReference>
<feature type="binding site" evidence="8">
    <location>
        <position position="4"/>
    </location>
    <ligand>
        <name>Mg(2+)</name>
        <dbReference type="ChEBI" id="CHEBI:18420"/>
    </ligand>
</feature>
<evidence type="ECO:0000256" key="7">
    <source>
        <dbReference type="ARBA" id="ARBA00038093"/>
    </source>
</evidence>
<evidence type="ECO:0000256" key="2">
    <source>
        <dbReference type="ARBA" id="ARBA00022649"/>
    </source>
</evidence>
<dbReference type="InterPro" id="IPR029060">
    <property type="entry name" value="PIN-like_dom_sf"/>
</dbReference>
<evidence type="ECO:0000313" key="10">
    <source>
        <dbReference type="EMBL" id="MFB9733127.1"/>
    </source>
</evidence>
<comment type="caution">
    <text evidence="10">The sequence shown here is derived from an EMBL/GenBank/DDBJ whole genome shotgun (WGS) entry which is preliminary data.</text>
</comment>
<name>A0ABV5V5Q9_9MICO</name>
<keyword evidence="6 8" id="KW-0460">Magnesium</keyword>
<dbReference type="Gene3D" id="3.40.50.1010">
    <property type="entry name" value="5'-nuclease"/>
    <property type="match status" value="1"/>
</dbReference>
<evidence type="ECO:0000256" key="4">
    <source>
        <dbReference type="ARBA" id="ARBA00022723"/>
    </source>
</evidence>
<proteinExistence type="inferred from homology"/>
<evidence type="ECO:0000256" key="5">
    <source>
        <dbReference type="ARBA" id="ARBA00022801"/>
    </source>
</evidence>
<dbReference type="InterPro" id="IPR022907">
    <property type="entry name" value="VapC_family"/>
</dbReference>
<dbReference type="EC" id="3.1.-.-" evidence="8"/>
<gene>
    <name evidence="8" type="primary">vapC</name>
    <name evidence="10" type="ORF">ACFFN0_13840</name>
</gene>
<keyword evidence="2 8" id="KW-1277">Toxin-antitoxin system</keyword>
<dbReference type="EMBL" id="JBHMAX010000024">
    <property type="protein sequence ID" value="MFB9733127.1"/>
    <property type="molecule type" value="Genomic_DNA"/>
</dbReference>
<protein>
    <recommendedName>
        <fullName evidence="8">Ribonuclease VapC</fullName>
        <shortName evidence="8">RNase VapC</shortName>
        <ecNumber evidence="8">3.1.-.-</ecNumber>
    </recommendedName>
    <alternativeName>
        <fullName evidence="8">Toxin VapC</fullName>
    </alternativeName>
</protein>
<evidence type="ECO:0000256" key="8">
    <source>
        <dbReference type="HAMAP-Rule" id="MF_00265"/>
    </source>
</evidence>
<dbReference type="InterPro" id="IPR050556">
    <property type="entry name" value="Type_II_TA_system_RNase"/>
</dbReference>
<dbReference type="Pfam" id="PF01850">
    <property type="entry name" value="PIN"/>
    <property type="match status" value="1"/>
</dbReference>
<dbReference type="SUPFAM" id="SSF88723">
    <property type="entry name" value="PIN domain-like"/>
    <property type="match status" value="1"/>
</dbReference>
<evidence type="ECO:0000259" key="9">
    <source>
        <dbReference type="Pfam" id="PF01850"/>
    </source>
</evidence>
<dbReference type="RefSeq" id="WP_141337965.1">
    <property type="nucleotide sequence ID" value="NZ_JBHMAX010000024.1"/>
</dbReference>
<comment type="function">
    <text evidence="8">Toxic component of a toxin-antitoxin (TA) system. An RNase.</text>
</comment>
<comment type="similarity">
    <text evidence="7 8">Belongs to the PINc/VapC protein family.</text>
</comment>
<evidence type="ECO:0000256" key="3">
    <source>
        <dbReference type="ARBA" id="ARBA00022722"/>
    </source>
</evidence>
<keyword evidence="8" id="KW-0800">Toxin</keyword>
<accession>A0ABV5V5Q9</accession>
<keyword evidence="3 8" id="KW-0540">Nuclease</keyword>
<sequence>MIVDSSALVAIVLGEPERRDFLSRLRSEPSPRISAVSWTEVGVVLDGRRDPVLSRGYDALVDALRITVVDVTAADARAARQAYRDFGRGSGHRARLNFGDCFSYALAIRLDEPLLFKGDDFVHTDVRRVA</sequence>
<comment type="cofactor">
    <cofactor evidence="1 8">
        <name>Mg(2+)</name>
        <dbReference type="ChEBI" id="CHEBI:18420"/>
    </cofactor>
</comment>
<evidence type="ECO:0000256" key="6">
    <source>
        <dbReference type="ARBA" id="ARBA00022842"/>
    </source>
</evidence>
<feature type="binding site" evidence="8">
    <location>
        <position position="100"/>
    </location>
    <ligand>
        <name>Mg(2+)</name>
        <dbReference type="ChEBI" id="CHEBI:18420"/>
    </ligand>
</feature>
<dbReference type="PANTHER" id="PTHR33653">
    <property type="entry name" value="RIBONUCLEASE VAPC2"/>
    <property type="match status" value="1"/>
</dbReference>
<dbReference type="PANTHER" id="PTHR33653:SF1">
    <property type="entry name" value="RIBONUCLEASE VAPC2"/>
    <property type="match status" value="1"/>
</dbReference>
<feature type="domain" description="PIN" evidence="9">
    <location>
        <begin position="1"/>
        <end position="125"/>
    </location>
</feature>
<evidence type="ECO:0000256" key="1">
    <source>
        <dbReference type="ARBA" id="ARBA00001946"/>
    </source>
</evidence>
<keyword evidence="11" id="KW-1185">Reference proteome</keyword>
<organism evidence="10 11">
    <name type="scientific">Ornithinimicrobium kibberense</name>
    <dbReference type="NCBI Taxonomy" id="282060"/>
    <lineage>
        <taxon>Bacteria</taxon>
        <taxon>Bacillati</taxon>
        <taxon>Actinomycetota</taxon>
        <taxon>Actinomycetes</taxon>
        <taxon>Micrococcales</taxon>
        <taxon>Ornithinimicrobiaceae</taxon>
        <taxon>Ornithinimicrobium</taxon>
    </lineage>
</organism>
<keyword evidence="4 8" id="KW-0479">Metal-binding</keyword>
<evidence type="ECO:0000313" key="11">
    <source>
        <dbReference type="Proteomes" id="UP001589613"/>
    </source>
</evidence>
<keyword evidence="5 8" id="KW-0378">Hydrolase</keyword>
<dbReference type="CDD" id="cd09871">
    <property type="entry name" value="PIN_MtVapC28-VapC30-like"/>
    <property type="match status" value="1"/>
</dbReference>
<dbReference type="InterPro" id="IPR002716">
    <property type="entry name" value="PIN_dom"/>
</dbReference>
<dbReference type="HAMAP" id="MF_00265">
    <property type="entry name" value="VapC_Nob1"/>
    <property type="match status" value="1"/>
</dbReference>